<evidence type="ECO:0000256" key="7">
    <source>
        <dbReference type="SAM" id="Coils"/>
    </source>
</evidence>
<evidence type="ECO:0000256" key="2">
    <source>
        <dbReference type="ARBA" id="ARBA00022692"/>
    </source>
</evidence>
<keyword evidence="5 6" id="KW-0807">Transducer</keyword>
<dbReference type="GO" id="GO:0006935">
    <property type="term" value="P:chemotaxis"/>
    <property type="evidence" value="ECO:0007669"/>
    <property type="project" value="UniProtKB-ARBA"/>
</dbReference>
<dbReference type="PANTHER" id="PTHR32089">
    <property type="entry name" value="METHYL-ACCEPTING CHEMOTAXIS PROTEIN MCPB"/>
    <property type="match status" value="1"/>
</dbReference>
<dbReference type="Gene3D" id="1.10.287.950">
    <property type="entry name" value="Methyl-accepting chemotaxis protein"/>
    <property type="match status" value="1"/>
</dbReference>
<evidence type="ECO:0000259" key="9">
    <source>
        <dbReference type="PROSITE" id="PS50111"/>
    </source>
</evidence>
<evidence type="ECO:0000256" key="3">
    <source>
        <dbReference type="ARBA" id="ARBA00022989"/>
    </source>
</evidence>
<evidence type="ECO:0000256" key="6">
    <source>
        <dbReference type="PROSITE-ProRule" id="PRU00284"/>
    </source>
</evidence>
<evidence type="ECO:0000313" key="11">
    <source>
        <dbReference type="Proteomes" id="UP000623842"/>
    </source>
</evidence>
<dbReference type="PANTHER" id="PTHR32089:SF119">
    <property type="entry name" value="METHYL-ACCEPTING CHEMOTAXIS PROTEIN CTPL"/>
    <property type="match status" value="1"/>
</dbReference>
<reference evidence="10" key="2">
    <citation type="submission" date="2020-09" db="EMBL/GenBank/DDBJ databases">
        <authorList>
            <person name="Sun Q."/>
            <person name="Kim S."/>
        </authorList>
    </citation>
    <scope>NUCLEOTIDE SEQUENCE</scope>
    <source>
        <strain evidence="10">KCTC 42731</strain>
    </source>
</reference>
<keyword evidence="2 8" id="KW-0812">Transmembrane</keyword>
<dbReference type="PROSITE" id="PS50111">
    <property type="entry name" value="CHEMOTAXIS_TRANSDUC_2"/>
    <property type="match status" value="1"/>
</dbReference>
<organism evidence="10 11">
    <name type="scientific">Thalassotalea marina</name>
    <dbReference type="NCBI Taxonomy" id="1673741"/>
    <lineage>
        <taxon>Bacteria</taxon>
        <taxon>Pseudomonadati</taxon>
        <taxon>Pseudomonadota</taxon>
        <taxon>Gammaproteobacteria</taxon>
        <taxon>Alteromonadales</taxon>
        <taxon>Colwelliaceae</taxon>
        <taxon>Thalassotalea</taxon>
    </lineage>
</organism>
<feature type="coiled-coil region" evidence="7">
    <location>
        <begin position="526"/>
        <end position="553"/>
    </location>
</feature>
<comment type="subcellular location">
    <subcellularLocation>
        <location evidence="1">Membrane</location>
        <topology evidence="1">Multi-pass membrane protein</topology>
    </subcellularLocation>
</comment>
<evidence type="ECO:0000313" key="10">
    <source>
        <dbReference type="EMBL" id="GHF89297.1"/>
    </source>
</evidence>
<feature type="domain" description="Methyl-accepting transducer" evidence="9">
    <location>
        <begin position="381"/>
        <end position="614"/>
    </location>
</feature>
<dbReference type="EMBL" id="BNCK01000003">
    <property type="protein sequence ID" value="GHF89297.1"/>
    <property type="molecule type" value="Genomic_DNA"/>
</dbReference>
<proteinExistence type="predicted"/>
<keyword evidence="7" id="KW-0175">Coiled coil</keyword>
<dbReference type="AlphaFoldDB" id="A0A919EK75"/>
<keyword evidence="4 8" id="KW-0472">Membrane</keyword>
<dbReference type="InterPro" id="IPR004089">
    <property type="entry name" value="MCPsignal_dom"/>
</dbReference>
<reference evidence="10" key="1">
    <citation type="journal article" date="2014" name="Int. J. Syst. Evol. Microbiol.">
        <title>Complete genome sequence of Corynebacterium casei LMG S-19264T (=DSM 44701T), isolated from a smear-ripened cheese.</title>
        <authorList>
            <consortium name="US DOE Joint Genome Institute (JGI-PGF)"/>
            <person name="Walter F."/>
            <person name="Albersmeier A."/>
            <person name="Kalinowski J."/>
            <person name="Ruckert C."/>
        </authorList>
    </citation>
    <scope>NUCLEOTIDE SEQUENCE</scope>
    <source>
        <strain evidence="10">KCTC 42731</strain>
    </source>
</reference>
<evidence type="ECO:0000256" key="4">
    <source>
        <dbReference type="ARBA" id="ARBA00023136"/>
    </source>
</evidence>
<protein>
    <submittedName>
        <fullName evidence="10">Methyl-accepting chemotaxis protein</fullName>
    </submittedName>
</protein>
<dbReference type="SMART" id="SM00283">
    <property type="entry name" value="MA"/>
    <property type="match status" value="1"/>
</dbReference>
<dbReference type="GO" id="GO:0007165">
    <property type="term" value="P:signal transduction"/>
    <property type="evidence" value="ECO:0007669"/>
    <property type="project" value="UniProtKB-KW"/>
</dbReference>
<dbReference type="SUPFAM" id="SSF58104">
    <property type="entry name" value="Methyl-accepting chemotaxis protein (MCP) signaling domain"/>
    <property type="match status" value="1"/>
</dbReference>
<gene>
    <name evidence="10" type="ORF">GCM10017161_16420</name>
</gene>
<dbReference type="Pfam" id="PF00015">
    <property type="entry name" value="MCPsignal"/>
    <property type="match status" value="1"/>
</dbReference>
<dbReference type="Proteomes" id="UP000623842">
    <property type="component" value="Unassembled WGS sequence"/>
</dbReference>
<accession>A0A919EK75</accession>
<dbReference type="RefSeq" id="WP_189769105.1">
    <property type="nucleotide sequence ID" value="NZ_BNCK01000003.1"/>
</dbReference>
<evidence type="ECO:0000256" key="5">
    <source>
        <dbReference type="ARBA" id="ARBA00023224"/>
    </source>
</evidence>
<keyword evidence="3 8" id="KW-1133">Transmembrane helix</keyword>
<dbReference type="GO" id="GO:0016020">
    <property type="term" value="C:membrane"/>
    <property type="evidence" value="ECO:0007669"/>
    <property type="project" value="UniProtKB-SubCell"/>
</dbReference>
<comment type="caution">
    <text evidence="10">The sequence shown here is derived from an EMBL/GenBank/DDBJ whole genome shotgun (WGS) entry which is preliminary data.</text>
</comment>
<name>A0A919EK75_9GAMM</name>
<dbReference type="Gene3D" id="6.10.340.10">
    <property type="match status" value="1"/>
</dbReference>
<keyword evidence="11" id="KW-1185">Reference proteome</keyword>
<sequence>MRVSSFSRGSVIAISAFAGIFLATMFQVGNSLTESRQQYDEYQQLKSLITVEFNRTVAKYLSSGDASLLNDAESQLTQIIEHADLLDIEQLTLAIQANAKSLQQDITTKYRAMGKLSGDPLALIKNGERDLAAINKDLAKYALQSSALSSAQQKQFLTHSTEFAKSLFELVDSREMMFASQQQNADSLKIVLENLLALAQSMAAMPALEIYPTSDDDEDDFFDDADDKEDISAEALNELRSVLGRYQGEVNKTIQLQYQRQQGLALLTKQVGMLEDIIIDGETAIANAQAEVNQQLTTIVIVLLTFLIAFLAANYWLTRSVVLNPLRKLRDSFVTLVNEGRVDNITGIPLKTELGEISHSFNQMVSQLAEEDKQKANQLNLVSNAMQTMENQAGNILESSSSTNTHLIVVSDIMTALSSVTDTVNTLSQQVVDNAQATQLAMEDSQQKVAEVLNASEQTNTAASAGRDAILSLSQSVESVGSIVDVISSIADQTNLLALNAAIEAARAGAHGRGFSVVADEVRQLAGKTQESLKQVSQRLEQLNQASSTLEQNIYGIESASGKQKDIAALLKDNAENVAQQADSSANVAQDTLMQINQQRQHFSELESAMESVKHEVQHSRQLAENISHDVAEQVRDINQTLKLVKNQD</sequence>
<evidence type="ECO:0000256" key="1">
    <source>
        <dbReference type="ARBA" id="ARBA00004141"/>
    </source>
</evidence>
<feature type="transmembrane region" description="Helical" evidence="8">
    <location>
        <begin position="296"/>
        <end position="317"/>
    </location>
</feature>
<evidence type="ECO:0000256" key="8">
    <source>
        <dbReference type="SAM" id="Phobius"/>
    </source>
</evidence>